<feature type="compositionally biased region" description="Basic and acidic residues" evidence="3">
    <location>
        <begin position="26"/>
        <end position="39"/>
    </location>
</feature>
<evidence type="ECO:0000313" key="4">
    <source>
        <dbReference type="Proteomes" id="UP000694844"/>
    </source>
</evidence>
<dbReference type="RefSeq" id="XP_022287362.1">
    <property type="nucleotide sequence ID" value="XM_022431654.1"/>
</dbReference>
<dbReference type="Proteomes" id="UP000694844">
    <property type="component" value="Chromosome 6"/>
</dbReference>
<keyword evidence="2" id="KW-0175">Coiled coil</keyword>
<feature type="region of interest" description="Disordered" evidence="3">
    <location>
        <begin position="1"/>
        <end position="39"/>
    </location>
</feature>
<accession>A0A8B8A7B9</accession>
<reference evidence="5" key="1">
    <citation type="submission" date="2025-08" db="UniProtKB">
        <authorList>
            <consortium name="RefSeq"/>
        </authorList>
    </citation>
    <scope>IDENTIFICATION</scope>
    <source>
        <tissue evidence="5">Whole sample</tissue>
    </source>
</reference>
<name>A0A8B8A7B9_CRAVI</name>
<evidence type="ECO:0000313" key="5">
    <source>
        <dbReference type="RefSeq" id="XP_022287362.1"/>
    </source>
</evidence>
<dbReference type="PANTHER" id="PTHR13054">
    <property type="entry name" value="DIGEORGE SYNDROME CRITICAL REGION 6 DGCR6 FAMILY MEMBER"/>
    <property type="match status" value="1"/>
</dbReference>
<dbReference type="Pfam" id="PF07324">
    <property type="entry name" value="DGCR6"/>
    <property type="match status" value="1"/>
</dbReference>
<sequence>MHSLPGSSLYRGNTAGRVDSGQRLSHGKEELIERKEEIERRENQQKRHYFYQNELQNMARELPGKYQQRLPYDLLSSLANSLLDGTVFEIVRSLQEVQQLEERHLHTQRVKLVNDHKAQRHELQKRHKELLQGCQLKPHNLPIVEVQIEREKETMEKRCEEEVKKKDMKIILELDQKAMDQQVMLEKAGVPGFYVTNKGIDLRLQMYLLEFITRLGHMQPP</sequence>
<dbReference type="PANTHER" id="PTHR13054:SF2">
    <property type="entry name" value="PROTEIN DGCR6"/>
    <property type="match status" value="1"/>
</dbReference>
<evidence type="ECO:0000256" key="2">
    <source>
        <dbReference type="SAM" id="Coils"/>
    </source>
</evidence>
<evidence type="ECO:0000256" key="3">
    <source>
        <dbReference type="SAM" id="MobiDB-lite"/>
    </source>
</evidence>
<comment type="similarity">
    <text evidence="1">Belongs to the gonadal family.</text>
</comment>
<protein>
    <submittedName>
        <fullName evidence="5">Protein DGCR6-like</fullName>
    </submittedName>
</protein>
<evidence type="ECO:0000256" key="1">
    <source>
        <dbReference type="ARBA" id="ARBA00005939"/>
    </source>
</evidence>
<dbReference type="KEGG" id="cvn:111100062"/>
<dbReference type="AlphaFoldDB" id="A0A8B8A7B9"/>
<proteinExistence type="inferred from homology"/>
<gene>
    <name evidence="5" type="primary">LOC111100062</name>
</gene>
<dbReference type="OrthoDB" id="21617at2759"/>
<dbReference type="GeneID" id="111100062"/>
<feature type="coiled-coil region" evidence="2">
    <location>
        <begin position="113"/>
        <end position="165"/>
    </location>
</feature>
<dbReference type="InterPro" id="IPR010849">
    <property type="entry name" value="Gonadal"/>
</dbReference>
<keyword evidence="4" id="KW-1185">Reference proteome</keyword>
<organism evidence="4 5">
    <name type="scientific">Crassostrea virginica</name>
    <name type="common">Eastern oyster</name>
    <dbReference type="NCBI Taxonomy" id="6565"/>
    <lineage>
        <taxon>Eukaryota</taxon>
        <taxon>Metazoa</taxon>
        <taxon>Spiralia</taxon>
        <taxon>Lophotrochozoa</taxon>
        <taxon>Mollusca</taxon>
        <taxon>Bivalvia</taxon>
        <taxon>Autobranchia</taxon>
        <taxon>Pteriomorphia</taxon>
        <taxon>Ostreida</taxon>
        <taxon>Ostreoidea</taxon>
        <taxon>Ostreidae</taxon>
        <taxon>Crassostrea</taxon>
    </lineage>
</organism>